<accession>A0A517LBA0</accession>
<dbReference type="InterPro" id="IPR002347">
    <property type="entry name" value="SDR_fam"/>
</dbReference>
<dbReference type="PANTHER" id="PTHR45458">
    <property type="entry name" value="SHORT-CHAIN DEHYDROGENASE/REDUCTASE SDR"/>
    <property type="match status" value="1"/>
</dbReference>
<dbReference type="PANTHER" id="PTHR45458:SF3">
    <property type="entry name" value="CHAIN DEHYDROGENASE (ATSC), PUTATIVE-RELATED"/>
    <property type="match status" value="1"/>
</dbReference>
<evidence type="ECO:0000313" key="2">
    <source>
        <dbReference type="Proteomes" id="UP000316270"/>
    </source>
</evidence>
<gene>
    <name evidence="1" type="ORF">FKW77_007728</name>
</gene>
<dbReference type="OrthoDB" id="7289984at2759"/>
<dbReference type="Proteomes" id="UP000316270">
    <property type="component" value="Chromosome 8"/>
</dbReference>
<keyword evidence="2" id="KW-1185">Reference proteome</keyword>
<dbReference type="InterPro" id="IPR036291">
    <property type="entry name" value="NAD(P)-bd_dom_sf"/>
</dbReference>
<protein>
    <submittedName>
        <fullName evidence="1">Uncharacterized protein</fullName>
    </submittedName>
</protein>
<dbReference type="EMBL" id="CP042192">
    <property type="protein sequence ID" value="QDS72897.1"/>
    <property type="molecule type" value="Genomic_DNA"/>
</dbReference>
<organism evidence="1 2">
    <name type="scientific">Venturia effusa</name>
    <dbReference type="NCBI Taxonomy" id="50376"/>
    <lineage>
        <taxon>Eukaryota</taxon>
        <taxon>Fungi</taxon>
        <taxon>Dikarya</taxon>
        <taxon>Ascomycota</taxon>
        <taxon>Pezizomycotina</taxon>
        <taxon>Dothideomycetes</taxon>
        <taxon>Pleosporomycetidae</taxon>
        <taxon>Venturiales</taxon>
        <taxon>Venturiaceae</taxon>
        <taxon>Venturia</taxon>
    </lineage>
</organism>
<reference evidence="1 2" key="1">
    <citation type="submission" date="2019-07" db="EMBL/GenBank/DDBJ databases">
        <title>Finished genome of Venturia effusa.</title>
        <authorList>
            <person name="Young C.A."/>
            <person name="Cox M.P."/>
            <person name="Ganley A.R.D."/>
            <person name="David W.J."/>
        </authorList>
    </citation>
    <scope>NUCLEOTIDE SEQUENCE [LARGE SCALE GENOMIC DNA]</scope>
    <source>
        <strain evidence="2">albino</strain>
    </source>
</reference>
<evidence type="ECO:0000313" key="1">
    <source>
        <dbReference type="EMBL" id="QDS72897.1"/>
    </source>
</evidence>
<dbReference type="GO" id="GO:0016616">
    <property type="term" value="F:oxidoreductase activity, acting on the CH-OH group of donors, NAD or NADP as acceptor"/>
    <property type="evidence" value="ECO:0007669"/>
    <property type="project" value="TreeGrafter"/>
</dbReference>
<dbReference type="AlphaFoldDB" id="A0A517LBA0"/>
<dbReference type="SUPFAM" id="SSF51735">
    <property type="entry name" value="NAD(P)-binding Rossmann-fold domains"/>
    <property type="match status" value="1"/>
</dbReference>
<name>A0A517LBA0_9PEZI</name>
<sequence>MSKEVVVITGSNTGLGYEAAKILSQKPYHIVITSRTLKKSQDAVIELKKSASDAEFSAYELDVSSPASVSSFAEKLGKDFSQVDILINNAGVALDRLVPEGTTPDALAKRAEVYAQILNTNVIGPNILTTALLPLLLKSASPRLIFVSSGLGSLEWRSDPSNVYYQVPAAMYRSSKSALNMQMLSWHKDLKDRGVAVYSLCPGFNATGLGGNPEQSAAAGATSPDVGGRVIADVAMGNRKGQEGRVVAGEGAVQPW</sequence>
<dbReference type="STRING" id="50376.A0A517LBA0"/>
<dbReference type="InterPro" id="IPR052184">
    <property type="entry name" value="SDR_enzymes"/>
</dbReference>
<proteinExistence type="predicted"/>
<dbReference type="Pfam" id="PF00106">
    <property type="entry name" value="adh_short"/>
    <property type="match status" value="1"/>
</dbReference>
<dbReference type="PRINTS" id="PR00081">
    <property type="entry name" value="GDHRDH"/>
</dbReference>
<dbReference type="Gene3D" id="3.40.50.720">
    <property type="entry name" value="NAD(P)-binding Rossmann-like Domain"/>
    <property type="match status" value="1"/>
</dbReference>